<name>A0A549T1V4_9HYPH</name>
<dbReference type="Proteomes" id="UP000316801">
    <property type="component" value="Unassembled WGS sequence"/>
</dbReference>
<sequence>MIRYSLICDNAHEFEGWFSGSADFDRQVEMGFLTCPVCHSASISKGLMAPSVSTARKQEARQQVAMDLARQEMMSKLKEMVASIKANAEDVGERFPEEARKIHYGEADQRGIIGQASLSEVRELIDEGIEVAPLPVLPDDAN</sequence>
<reference evidence="1 2" key="1">
    <citation type="submission" date="2019-07" db="EMBL/GenBank/DDBJ databases">
        <title>Ln-dependent methylotrophs.</title>
        <authorList>
            <person name="Tani A."/>
        </authorList>
    </citation>
    <scope>NUCLEOTIDE SEQUENCE [LARGE SCALE GENOMIC DNA]</scope>
    <source>
        <strain evidence="1 2">SM12</strain>
    </source>
</reference>
<dbReference type="AlphaFoldDB" id="A0A549T1V4"/>
<organism evidence="1 2">
    <name type="scientific">Rhizobium straminoryzae</name>
    <dbReference type="NCBI Taxonomy" id="1387186"/>
    <lineage>
        <taxon>Bacteria</taxon>
        <taxon>Pseudomonadati</taxon>
        <taxon>Pseudomonadota</taxon>
        <taxon>Alphaproteobacteria</taxon>
        <taxon>Hyphomicrobiales</taxon>
        <taxon>Rhizobiaceae</taxon>
        <taxon>Rhizobium/Agrobacterium group</taxon>
        <taxon>Rhizobium</taxon>
    </lineage>
</organism>
<proteinExistence type="predicted"/>
<comment type="caution">
    <text evidence="1">The sequence shown here is derived from an EMBL/GenBank/DDBJ whole genome shotgun (WGS) entry which is preliminary data.</text>
</comment>
<dbReference type="Pfam" id="PF06676">
    <property type="entry name" value="DUF1178"/>
    <property type="match status" value="1"/>
</dbReference>
<dbReference type="RefSeq" id="WP_143126844.1">
    <property type="nucleotide sequence ID" value="NZ_VJMG01000061.1"/>
</dbReference>
<gene>
    <name evidence="1" type="ORF">FNA46_19310</name>
</gene>
<dbReference type="PIRSF" id="PIRSF032131">
    <property type="entry name" value="UCP032131"/>
    <property type="match status" value="1"/>
</dbReference>
<dbReference type="InterPro" id="IPR009562">
    <property type="entry name" value="DUF1178"/>
</dbReference>
<dbReference type="EMBL" id="VJMG01000061">
    <property type="protein sequence ID" value="TRL35841.1"/>
    <property type="molecule type" value="Genomic_DNA"/>
</dbReference>
<keyword evidence="2" id="KW-1185">Reference proteome</keyword>
<protein>
    <submittedName>
        <fullName evidence="1">DUF1178 family protein</fullName>
    </submittedName>
</protein>
<evidence type="ECO:0000313" key="2">
    <source>
        <dbReference type="Proteomes" id="UP000316801"/>
    </source>
</evidence>
<evidence type="ECO:0000313" key="1">
    <source>
        <dbReference type="EMBL" id="TRL35841.1"/>
    </source>
</evidence>
<accession>A0A549T1V4</accession>